<evidence type="ECO:0000256" key="3">
    <source>
        <dbReference type="ARBA" id="ARBA00022801"/>
    </source>
</evidence>
<feature type="active site" description="Charge relay system" evidence="5 6">
    <location>
        <position position="224"/>
    </location>
</feature>
<evidence type="ECO:0000256" key="6">
    <source>
        <dbReference type="PROSITE-ProRule" id="PRU01240"/>
    </source>
</evidence>
<feature type="chain" id="PRO_5023922289" evidence="8">
    <location>
        <begin position="34"/>
        <end position="509"/>
    </location>
</feature>
<accession>A0A5J6FJN8</accession>
<evidence type="ECO:0000256" key="2">
    <source>
        <dbReference type="ARBA" id="ARBA00022670"/>
    </source>
</evidence>
<dbReference type="PROSITE" id="PS00136">
    <property type="entry name" value="SUBTILASE_ASP"/>
    <property type="match status" value="1"/>
</dbReference>
<keyword evidence="8" id="KW-0732">Signal</keyword>
<sequence>MAHLASRRTRALTLPVGLALTASLGFLPGTAAAAPADGPATVVRTDGPKLSYVVNTRGGHGTVKQVKKAIAKAGGTVVTSYDRIGVIVVHSQNPDFGPAIRKVKGVQSAGATRTNPIVPQATKDIGVEQPLTAAQAGAAAAKAAAGQDELEPLQWDLPAIKADKAHQKSLGSERVTVAVIDTGVDDRHPDLAPNFDRNASVNCVSGAPDTTDGAWRPAAGESPHGTHVAGTVAAAKNGTGVTGVAPGVKVSGIKVSNPDGFFYTEAVVCGFVWAAEHGVDVTNNSYYTDPWMFNCKNDPDQGALVEAVTRASRYAENKGVVNVAAAGNSDYDLALDAIEDASSPNDTTTVTRTVDPSACPDIPTMLPGVVTVSATGAKGLKSSYSNYGLGVVDVAAPGGDSTVYQKPEAPATSGLILSTLPDGKFGYMAGTSMASPHVAGVAALIKSTHPHASPRVVKALLTQQADATACGAPYDIDGDGTVDAVCEGGKNYNGFYGAGVVDALDAVRK</sequence>
<keyword evidence="2 6" id="KW-0645">Protease</keyword>
<keyword evidence="4 6" id="KW-0720">Serine protease</keyword>
<feature type="active site" description="Charge relay system" evidence="5 6">
    <location>
        <position position="181"/>
    </location>
</feature>
<dbReference type="EMBL" id="CP023702">
    <property type="protein sequence ID" value="QEU75175.1"/>
    <property type="molecule type" value="Genomic_DNA"/>
</dbReference>
<dbReference type="SUPFAM" id="SSF52743">
    <property type="entry name" value="Subtilisin-like"/>
    <property type="match status" value="1"/>
</dbReference>
<evidence type="ECO:0000313" key="10">
    <source>
        <dbReference type="EMBL" id="QEU75175.1"/>
    </source>
</evidence>
<dbReference type="AlphaFoldDB" id="A0A5J6FJN8"/>
<dbReference type="GO" id="GO:0004252">
    <property type="term" value="F:serine-type endopeptidase activity"/>
    <property type="evidence" value="ECO:0007669"/>
    <property type="project" value="UniProtKB-UniRule"/>
</dbReference>
<dbReference type="InterPro" id="IPR050131">
    <property type="entry name" value="Peptidase_S8_subtilisin-like"/>
</dbReference>
<evidence type="ECO:0000256" key="1">
    <source>
        <dbReference type="ARBA" id="ARBA00011073"/>
    </source>
</evidence>
<protein>
    <submittedName>
        <fullName evidence="10">Peptidase S8</fullName>
    </submittedName>
</protein>
<dbReference type="PROSITE" id="PS00138">
    <property type="entry name" value="SUBTILASE_SER"/>
    <property type="match status" value="1"/>
</dbReference>
<dbReference type="InterPro" id="IPR023827">
    <property type="entry name" value="Peptidase_S8_Asp-AS"/>
</dbReference>
<dbReference type="InterPro" id="IPR022398">
    <property type="entry name" value="Peptidase_S8_His-AS"/>
</dbReference>
<evidence type="ECO:0000256" key="8">
    <source>
        <dbReference type="SAM" id="SignalP"/>
    </source>
</evidence>
<evidence type="ECO:0000256" key="7">
    <source>
        <dbReference type="RuleBase" id="RU003355"/>
    </source>
</evidence>
<proteinExistence type="inferred from homology"/>
<feature type="domain" description="Peptidase S8/S53" evidence="9">
    <location>
        <begin position="174"/>
        <end position="474"/>
    </location>
</feature>
<feature type="signal peptide" evidence="8">
    <location>
        <begin position="1"/>
        <end position="33"/>
    </location>
</feature>
<name>A0A5J6FJN8_9ACTN</name>
<dbReference type="PROSITE" id="PS00137">
    <property type="entry name" value="SUBTILASE_HIS"/>
    <property type="match status" value="1"/>
</dbReference>
<dbReference type="Proteomes" id="UP000326178">
    <property type="component" value="Chromosome"/>
</dbReference>
<evidence type="ECO:0000256" key="5">
    <source>
        <dbReference type="PIRSR" id="PIRSR615500-1"/>
    </source>
</evidence>
<gene>
    <name evidence="10" type="ORF">CP967_27205</name>
</gene>
<dbReference type="KEGG" id="snk:CP967_27205"/>
<dbReference type="Gene3D" id="3.40.50.200">
    <property type="entry name" value="Peptidase S8/S53 domain"/>
    <property type="match status" value="1"/>
</dbReference>
<dbReference type="PRINTS" id="PR00723">
    <property type="entry name" value="SUBTILISIN"/>
</dbReference>
<dbReference type="RefSeq" id="WP_150490483.1">
    <property type="nucleotide sequence ID" value="NZ_BMUV01000004.1"/>
</dbReference>
<organism evidence="10 11">
    <name type="scientific">Streptomyces nitrosporeus</name>
    <dbReference type="NCBI Taxonomy" id="28894"/>
    <lineage>
        <taxon>Bacteria</taxon>
        <taxon>Bacillati</taxon>
        <taxon>Actinomycetota</taxon>
        <taxon>Actinomycetes</taxon>
        <taxon>Kitasatosporales</taxon>
        <taxon>Streptomycetaceae</taxon>
        <taxon>Streptomyces</taxon>
    </lineage>
</organism>
<keyword evidence="11" id="KW-1185">Reference proteome</keyword>
<dbReference type="InterPro" id="IPR036852">
    <property type="entry name" value="Peptidase_S8/S53_dom_sf"/>
</dbReference>
<dbReference type="PROSITE" id="PS51892">
    <property type="entry name" value="SUBTILASE"/>
    <property type="match status" value="1"/>
</dbReference>
<dbReference type="PANTHER" id="PTHR43806:SF11">
    <property type="entry name" value="CEREVISIN-RELATED"/>
    <property type="match status" value="1"/>
</dbReference>
<dbReference type="PANTHER" id="PTHR43806">
    <property type="entry name" value="PEPTIDASE S8"/>
    <property type="match status" value="1"/>
</dbReference>
<evidence type="ECO:0000259" key="9">
    <source>
        <dbReference type="Pfam" id="PF00082"/>
    </source>
</evidence>
<dbReference type="InterPro" id="IPR023828">
    <property type="entry name" value="Peptidase_S8_Ser-AS"/>
</dbReference>
<dbReference type="InterPro" id="IPR015500">
    <property type="entry name" value="Peptidase_S8_subtilisin-rel"/>
</dbReference>
<evidence type="ECO:0000313" key="11">
    <source>
        <dbReference type="Proteomes" id="UP000326178"/>
    </source>
</evidence>
<keyword evidence="3 6" id="KW-0378">Hydrolase</keyword>
<dbReference type="InterPro" id="IPR000209">
    <property type="entry name" value="Peptidase_S8/S53_dom"/>
</dbReference>
<evidence type="ECO:0000256" key="4">
    <source>
        <dbReference type="ARBA" id="ARBA00022825"/>
    </source>
</evidence>
<dbReference type="GO" id="GO:0006508">
    <property type="term" value="P:proteolysis"/>
    <property type="evidence" value="ECO:0007669"/>
    <property type="project" value="UniProtKB-KW"/>
</dbReference>
<feature type="active site" description="Charge relay system" evidence="5 6">
    <location>
        <position position="432"/>
    </location>
</feature>
<comment type="similarity">
    <text evidence="1 6 7">Belongs to the peptidase S8 family.</text>
</comment>
<dbReference type="OrthoDB" id="9813435at2"/>
<dbReference type="Pfam" id="PF00082">
    <property type="entry name" value="Peptidase_S8"/>
    <property type="match status" value="1"/>
</dbReference>
<reference evidence="10 11" key="1">
    <citation type="submission" date="2017-09" db="EMBL/GenBank/DDBJ databases">
        <authorList>
            <person name="Lee N."/>
            <person name="Cho B.-K."/>
        </authorList>
    </citation>
    <scope>NUCLEOTIDE SEQUENCE [LARGE SCALE GENOMIC DNA]</scope>
    <source>
        <strain evidence="10 11">ATCC 12769</strain>
    </source>
</reference>